<evidence type="ECO:0000256" key="1">
    <source>
        <dbReference type="ARBA" id="ARBA00023015"/>
    </source>
</evidence>
<sequence length="285" mass="33267">MLSTYNITPIPELQPYVNTIWIVDGNELRQPHIEKMIPFGCSDFVYVEKPTIYHHSDKTRREALNSFFVSGQITKPYYLEYQPGCKSIGFGFFPHTSHLFTQFSASQFTDGLVALQDMGFEKKCDILAMQLDEASNFHERLMRLQKFVLQQIRKNEKVSIKQEYVQIVVQQVLRSKGNFNLKQVCGQLNVSERLLQLSFKDYVGLTPTLFSKVVRFLNAVSLLQREPHSLTEKGLLLGYYDQSHFIRDFKRFSGLSPKQYFKESHYLLDEFTSEDSHSFLYNSIH</sequence>
<evidence type="ECO:0000313" key="5">
    <source>
        <dbReference type="EMBL" id="SHG83630.1"/>
    </source>
</evidence>
<dbReference type="PANTHER" id="PTHR46796:SF13">
    <property type="entry name" value="HTH-TYPE TRANSCRIPTIONAL ACTIVATOR RHAS"/>
    <property type="match status" value="1"/>
</dbReference>
<dbReference type="STRING" id="570519.SAMN04488116_2618"/>
<dbReference type="InterPro" id="IPR050204">
    <property type="entry name" value="AraC_XylS_family_regulators"/>
</dbReference>
<keyword evidence="2" id="KW-0238">DNA-binding</keyword>
<keyword evidence="3" id="KW-0804">Transcription</keyword>
<dbReference type="InterPro" id="IPR046532">
    <property type="entry name" value="DUF6597"/>
</dbReference>
<dbReference type="RefSeq" id="WP_073180335.1">
    <property type="nucleotide sequence ID" value="NZ_FQWL01000004.1"/>
</dbReference>
<dbReference type="SUPFAM" id="SSF46689">
    <property type="entry name" value="Homeodomain-like"/>
    <property type="match status" value="1"/>
</dbReference>
<keyword evidence="1" id="KW-0805">Transcription regulation</keyword>
<dbReference type="OrthoDB" id="323290at2"/>
<dbReference type="Pfam" id="PF20240">
    <property type="entry name" value="DUF6597"/>
    <property type="match status" value="1"/>
</dbReference>
<proteinExistence type="predicted"/>
<accession>A0A1M5N245</accession>
<organism evidence="5 6">
    <name type="scientific">Flagellimonas flava</name>
    <dbReference type="NCBI Taxonomy" id="570519"/>
    <lineage>
        <taxon>Bacteria</taxon>
        <taxon>Pseudomonadati</taxon>
        <taxon>Bacteroidota</taxon>
        <taxon>Flavobacteriia</taxon>
        <taxon>Flavobacteriales</taxon>
        <taxon>Flavobacteriaceae</taxon>
        <taxon>Flagellimonas</taxon>
    </lineage>
</organism>
<dbReference type="SMART" id="SM00342">
    <property type="entry name" value="HTH_ARAC"/>
    <property type="match status" value="1"/>
</dbReference>
<dbReference type="GO" id="GO:0003700">
    <property type="term" value="F:DNA-binding transcription factor activity"/>
    <property type="evidence" value="ECO:0007669"/>
    <property type="project" value="InterPro"/>
</dbReference>
<feature type="domain" description="HTH araC/xylS-type" evidence="4">
    <location>
        <begin position="162"/>
        <end position="263"/>
    </location>
</feature>
<dbReference type="EMBL" id="FQWL01000004">
    <property type="protein sequence ID" value="SHG83630.1"/>
    <property type="molecule type" value="Genomic_DNA"/>
</dbReference>
<evidence type="ECO:0000256" key="2">
    <source>
        <dbReference type="ARBA" id="ARBA00023125"/>
    </source>
</evidence>
<dbReference type="PANTHER" id="PTHR46796">
    <property type="entry name" value="HTH-TYPE TRANSCRIPTIONAL ACTIVATOR RHAS-RELATED"/>
    <property type="match status" value="1"/>
</dbReference>
<dbReference type="PROSITE" id="PS01124">
    <property type="entry name" value="HTH_ARAC_FAMILY_2"/>
    <property type="match status" value="1"/>
</dbReference>
<keyword evidence="6" id="KW-1185">Reference proteome</keyword>
<dbReference type="GO" id="GO:0043565">
    <property type="term" value="F:sequence-specific DNA binding"/>
    <property type="evidence" value="ECO:0007669"/>
    <property type="project" value="InterPro"/>
</dbReference>
<reference evidence="6" key="1">
    <citation type="submission" date="2016-11" db="EMBL/GenBank/DDBJ databases">
        <authorList>
            <person name="Varghese N."/>
            <person name="Submissions S."/>
        </authorList>
    </citation>
    <scope>NUCLEOTIDE SEQUENCE [LARGE SCALE GENOMIC DNA]</scope>
    <source>
        <strain evidence="6">DSM 22638</strain>
    </source>
</reference>
<dbReference type="Proteomes" id="UP000184532">
    <property type="component" value="Unassembled WGS sequence"/>
</dbReference>
<evidence type="ECO:0000256" key="3">
    <source>
        <dbReference type="ARBA" id="ARBA00023163"/>
    </source>
</evidence>
<protein>
    <submittedName>
        <fullName evidence="5">Helix-turn-helix domain-containing protein</fullName>
    </submittedName>
</protein>
<dbReference type="Pfam" id="PF12833">
    <property type="entry name" value="HTH_18"/>
    <property type="match status" value="1"/>
</dbReference>
<evidence type="ECO:0000259" key="4">
    <source>
        <dbReference type="PROSITE" id="PS01124"/>
    </source>
</evidence>
<dbReference type="InterPro" id="IPR009057">
    <property type="entry name" value="Homeodomain-like_sf"/>
</dbReference>
<evidence type="ECO:0000313" key="6">
    <source>
        <dbReference type="Proteomes" id="UP000184532"/>
    </source>
</evidence>
<gene>
    <name evidence="5" type="ORF">SAMN04488116_2618</name>
</gene>
<dbReference type="Gene3D" id="1.10.10.60">
    <property type="entry name" value="Homeodomain-like"/>
    <property type="match status" value="1"/>
</dbReference>
<dbReference type="AlphaFoldDB" id="A0A1M5N245"/>
<dbReference type="InterPro" id="IPR018060">
    <property type="entry name" value="HTH_AraC"/>
</dbReference>
<name>A0A1M5N245_9FLAO</name>